<dbReference type="EMBL" id="BKCJ011782442">
    <property type="protein sequence ID" value="GFD52449.1"/>
    <property type="molecule type" value="Genomic_DNA"/>
</dbReference>
<organism evidence="2">
    <name type="scientific">Tanacetum cinerariifolium</name>
    <name type="common">Dalmatian daisy</name>
    <name type="synonym">Chrysanthemum cinerariifolium</name>
    <dbReference type="NCBI Taxonomy" id="118510"/>
    <lineage>
        <taxon>Eukaryota</taxon>
        <taxon>Viridiplantae</taxon>
        <taxon>Streptophyta</taxon>
        <taxon>Embryophyta</taxon>
        <taxon>Tracheophyta</taxon>
        <taxon>Spermatophyta</taxon>
        <taxon>Magnoliopsida</taxon>
        <taxon>eudicotyledons</taxon>
        <taxon>Gunneridae</taxon>
        <taxon>Pentapetalae</taxon>
        <taxon>asterids</taxon>
        <taxon>campanulids</taxon>
        <taxon>Asterales</taxon>
        <taxon>Asteraceae</taxon>
        <taxon>Asteroideae</taxon>
        <taxon>Anthemideae</taxon>
        <taxon>Anthemidinae</taxon>
        <taxon>Tanacetum</taxon>
    </lineage>
</organism>
<feature type="non-terminal residue" evidence="2">
    <location>
        <position position="1"/>
    </location>
</feature>
<feature type="non-terminal residue" evidence="2">
    <location>
        <position position="87"/>
    </location>
</feature>
<accession>A0A699WZ56</accession>
<dbReference type="AlphaFoldDB" id="A0A699WZ56"/>
<evidence type="ECO:0000313" key="2">
    <source>
        <dbReference type="EMBL" id="GFD52449.1"/>
    </source>
</evidence>
<evidence type="ECO:0000256" key="1">
    <source>
        <dbReference type="SAM" id="MobiDB-lite"/>
    </source>
</evidence>
<gene>
    <name evidence="2" type="ORF">Tci_924418</name>
</gene>
<sequence length="87" mass="9452">VGGRRGGSSRLHVENPAVRLAPRAVRVLRAHAQGVEAGRHAAQAHREGHARRVGAATREGHRRARAVAGVGIDEVFGRHHRRRRRGG</sequence>
<feature type="region of interest" description="Disordered" evidence="1">
    <location>
        <begin position="38"/>
        <end position="63"/>
    </location>
</feature>
<comment type="caution">
    <text evidence="2">The sequence shown here is derived from an EMBL/GenBank/DDBJ whole genome shotgun (WGS) entry which is preliminary data.</text>
</comment>
<protein>
    <submittedName>
        <fullName evidence="2">Uncharacterized protein</fullName>
    </submittedName>
</protein>
<proteinExistence type="predicted"/>
<reference evidence="2" key="1">
    <citation type="journal article" date="2019" name="Sci. Rep.">
        <title>Draft genome of Tanacetum cinerariifolium, the natural source of mosquito coil.</title>
        <authorList>
            <person name="Yamashiro T."/>
            <person name="Shiraishi A."/>
            <person name="Satake H."/>
            <person name="Nakayama K."/>
        </authorList>
    </citation>
    <scope>NUCLEOTIDE SEQUENCE</scope>
</reference>
<name>A0A699WZ56_TANCI</name>